<keyword evidence="2" id="KW-0472">Membrane</keyword>
<dbReference type="GO" id="GO:0015562">
    <property type="term" value="F:efflux transmembrane transporter activity"/>
    <property type="evidence" value="ECO:0007669"/>
    <property type="project" value="InterPro"/>
</dbReference>
<dbReference type="InterPro" id="IPR003423">
    <property type="entry name" value="OMP_efflux"/>
</dbReference>
<sequence length="479" mass="50426">MTHKAGGRRLFATLLPGLLLAGCAAGPDYQTPAVPGGAAPRLREADLAAVTPSPLPAQWWRLFGDAELDRLVARALERNTDLRQASANLQRARALLSEARAGQLPTTGLNAQYVRQRFGGQVFNAVGGFPVLTTDFYSTTFDASYEIDLFGGVSRAVEAARADAAAAQAQVDAARVTVAAETARAYVLACAYAVQADVARETVRLQDQSFDLTRRLVEAGRSTRRDLAQAEALKAQTEAELPRLEAERRAALYALAYLTGDAPEAADMTAAQCRTLPRIAQPIPVGDGQALIARRPDVRAAERTLAADTARIGVATAALYPSISLGGQALLGSPQIGDLGRSASFGYSLGPLISWSFPLNGAGRARVRQARAGAEASLAAFDGTVLKALQEAEQALARLGGALDREAALARANAATAEAARLSELRYRAGADSFLQLLDAERQRAAARATLAQAEADRAEAQITLFKALGGGWEAPAKP</sequence>
<dbReference type="RefSeq" id="WP_160592797.1">
    <property type="nucleotide sequence ID" value="NZ_CP047895.1"/>
</dbReference>
<protein>
    <submittedName>
        <fullName evidence="4">Efflux transporter outer membrane subunit</fullName>
    </submittedName>
</protein>
<keyword evidence="2" id="KW-0564">Palmitate</keyword>
<dbReference type="Gene3D" id="1.20.1600.10">
    <property type="entry name" value="Outer membrane efflux proteins (OEP)"/>
    <property type="match status" value="1"/>
</dbReference>
<dbReference type="Gene3D" id="2.20.200.10">
    <property type="entry name" value="Outer membrane efflux proteins (OEP)"/>
    <property type="match status" value="1"/>
</dbReference>
<comment type="subcellular location">
    <subcellularLocation>
        <location evidence="2">Cell membrane</location>
        <topology evidence="2">Lipid-anchor</topology>
    </subcellularLocation>
</comment>
<feature type="coiled-coil region" evidence="3">
    <location>
        <begin position="72"/>
        <end position="102"/>
    </location>
</feature>
<gene>
    <name evidence="4" type="ORF">GVO57_08630</name>
</gene>
<dbReference type="SUPFAM" id="SSF56954">
    <property type="entry name" value="Outer membrane efflux proteins (OEP)"/>
    <property type="match status" value="1"/>
</dbReference>
<dbReference type="PANTHER" id="PTHR30203:SF21">
    <property type="entry name" value="OUTER MEMBRANE COMPONENT OF MULTIDRUG EFFLUX PUMP-RELATED"/>
    <property type="match status" value="1"/>
</dbReference>
<evidence type="ECO:0000256" key="3">
    <source>
        <dbReference type="SAM" id="Coils"/>
    </source>
</evidence>
<keyword evidence="2" id="KW-1134">Transmembrane beta strand</keyword>
<keyword evidence="2" id="KW-0812">Transmembrane</keyword>
<dbReference type="Proteomes" id="UP000464468">
    <property type="component" value="Chromosome"/>
</dbReference>
<dbReference type="PANTHER" id="PTHR30203">
    <property type="entry name" value="OUTER MEMBRANE CATION EFFLUX PROTEIN"/>
    <property type="match status" value="1"/>
</dbReference>
<keyword evidence="5" id="KW-1185">Reference proteome</keyword>
<accession>A0A7Z2S800</accession>
<comment type="similarity">
    <text evidence="1 2">Belongs to the outer membrane factor (OMF) (TC 1.B.17) family.</text>
</comment>
<evidence type="ECO:0000313" key="5">
    <source>
        <dbReference type="Proteomes" id="UP000464468"/>
    </source>
</evidence>
<feature type="chain" id="PRO_5031608231" evidence="2">
    <location>
        <begin position="22"/>
        <end position="479"/>
    </location>
</feature>
<proteinExistence type="inferred from homology"/>
<keyword evidence="2" id="KW-0732">Signal</keyword>
<evidence type="ECO:0000313" key="4">
    <source>
        <dbReference type="EMBL" id="QHL90871.1"/>
    </source>
</evidence>
<reference evidence="4 5" key="1">
    <citation type="submission" date="2020-01" db="EMBL/GenBank/DDBJ databases">
        <title>Sphingomonas sp. C33 whole genome sequece.</title>
        <authorList>
            <person name="Park C."/>
        </authorList>
    </citation>
    <scope>NUCLEOTIDE SEQUENCE [LARGE SCALE GENOMIC DNA]</scope>
    <source>
        <strain evidence="4 5">C33</strain>
    </source>
</reference>
<dbReference type="GO" id="GO:0005886">
    <property type="term" value="C:plasma membrane"/>
    <property type="evidence" value="ECO:0007669"/>
    <property type="project" value="UniProtKB-SubCell"/>
</dbReference>
<name>A0A7Z2S800_9SPHN</name>
<keyword evidence="3" id="KW-0175">Coiled coil</keyword>
<dbReference type="PROSITE" id="PS51257">
    <property type="entry name" value="PROKAR_LIPOPROTEIN"/>
    <property type="match status" value="1"/>
</dbReference>
<dbReference type="AlphaFoldDB" id="A0A7Z2S800"/>
<dbReference type="EMBL" id="CP047895">
    <property type="protein sequence ID" value="QHL90871.1"/>
    <property type="molecule type" value="Genomic_DNA"/>
</dbReference>
<feature type="coiled-coil region" evidence="3">
    <location>
        <begin position="405"/>
        <end position="464"/>
    </location>
</feature>
<dbReference type="KEGG" id="schy:GVO57_08630"/>
<dbReference type="InterPro" id="IPR010131">
    <property type="entry name" value="MdtP/NodT-like"/>
</dbReference>
<evidence type="ECO:0000256" key="1">
    <source>
        <dbReference type="ARBA" id="ARBA00007613"/>
    </source>
</evidence>
<evidence type="ECO:0000256" key="2">
    <source>
        <dbReference type="RuleBase" id="RU362097"/>
    </source>
</evidence>
<organism evidence="4 5">
    <name type="scientific">Sphingomonas changnyeongensis</name>
    <dbReference type="NCBI Taxonomy" id="2698679"/>
    <lineage>
        <taxon>Bacteria</taxon>
        <taxon>Pseudomonadati</taxon>
        <taxon>Pseudomonadota</taxon>
        <taxon>Alphaproteobacteria</taxon>
        <taxon>Sphingomonadales</taxon>
        <taxon>Sphingomonadaceae</taxon>
        <taxon>Sphingomonas</taxon>
    </lineage>
</organism>
<dbReference type="NCBIfam" id="TIGR01845">
    <property type="entry name" value="outer_NodT"/>
    <property type="match status" value="1"/>
</dbReference>
<dbReference type="Pfam" id="PF02321">
    <property type="entry name" value="OEP"/>
    <property type="match status" value="2"/>
</dbReference>
<feature type="signal peptide" evidence="2">
    <location>
        <begin position="1"/>
        <end position="21"/>
    </location>
</feature>
<keyword evidence="2" id="KW-0449">Lipoprotein</keyword>